<dbReference type="EMBL" id="QMEY01000022">
    <property type="protein sequence ID" value="RBQ15613.1"/>
    <property type="molecule type" value="Genomic_DNA"/>
</dbReference>
<dbReference type="RefSeq" id="WP_113985153.1">
    <property type="nucleotide sequence ID" value="NZ_QMEY01000022.1"/>
</dbReference>
<keyword evidence="3" id="KW-1185">Reference proteome</keyword>
<feature type="transmembrane region" description="Helical" evidence="1">
    <location>
        <begin position="232"/>
        <end position="253"/>
    </location>
</feature>
<name>A0A366LQ08_9ACTN</name>
<accession>A0A366LQ08</accession>
<reference evidence="2 3" key="1">
    <citation type="submission" date="2018-06" db="EMBL/GenBank/DDBJ databases">
        <title>Sphaerisporangium craniellae sp. nov., isolated from a marine sponge in the South China Sea.</title>
        <authorList>
            <person name="Li L."/>
        </authorList>
    </citation>
    <scope>NUCLEOTIDE SEQUENCE [LARGE SCALE GENOMIC DNA]</scope>
    <source>
        <strain evidence="2 3">LHW63015</strain>
    </source>
</reference>
<dbReference type="Proteomes" id="UP000253303">
    <property type="component" value="Unassembled WGS sequence"/>
</dbReference>
<feature type="transmembrane region" description="Helical" evidence="1">
    <location>
        <begin position="336"/>
        <end position="358"/>
    </location>
</feature>
<evidence type="ECO:0000313" key="3">
    <source>
        <dbReference type="Proteomes" id="UP000253303"/>
    </source>
</evidence>
<feature type="transmembrane region" description="Helical" evidence="1">
    <location>
        <begin position="387"/>
        <end position="409"/>
    </location>
</feature>
<feature type="transmembrane region" description="Helical" evidence="1">
    <location>
        <begin position="117"/>
        <end position="142"/>
    </location>
</feature>
<evidence type="ECO:0000313" key="2">
    <source>
        <dbReference type="EMBL" id="RBQ15613.1"/>
    </source>
</evidence>
<organism evidence="2 3">
    <name type="scientific">Spongiactinospora rosea</name>
    <dbReference type="NCBI Taxonomy" id="2248750"/>
    <lineage>
        <taxon>Bacteria</taxon>
        <taxon>Bacillati</taxon>
        <taxon>Actinomycetota</taxon>
        <taxon>Actinomycetes</taxon>
        <taxon>Streptosporangiales</taxon>
        <taxon>Streptosporangiaceae</taxon>
        <taxon>Spongiactinospora</taxon>
    </lineage>
</organism>
<gene>
    <name evidence="2" type="ORF">DP939_35160</name>
</gene>
<feature type="transmembrane region" description="Helical" evidence="1">
    <location>
        <begin position="289"/>
        <end position="310"/>
    </location>
</feature>
<evidence type="ECO:0000256" key="1">
    <source>
        <dbReference type="SAM" id="Phobius"/>
    </source>
</evidence>
<sequence>MTGTWTLVRLILRRDRALLPVWIVIGAILPSSIASATVRLYPGEAAREAFAAASMSNPAQLAMRGVVYDASVGGLTAWTLGASGALLGGLISILLVIRHTRAEEGAGRRELLSSGAIGRHAPLTAALVAVLAAGLLMGLLAVPGLAGNGLPVGSSLLFGLSYAVGGWAFAAVAAVTAQVSASSGAAGGLAIAVAGLLFGVRSAADTTGTGWLGWLSPFGWVRLTEPYARDRWWVLGLVVAFVVALSAVAFALSARRDVAGGLMAARQGPAEGALTGVFGLAARLHRGTLAGFAVGFAAMGALVGGAARGLDAQLDTPEFRELAVTMGGTDARVSEVFFTFVIYVLSQLVAGAALVSALHVRGEEAAGLAELLLSGPVGRARWALSHLVFAFAGPALLLAVLGAAAGLVYDGDALRVAGAALAYLPAVWFVTGVAVLLFGVLPRAATAVSWTVLGGFLVIDLLAEFRLAEGVVVDLSPFVHVPALLLDAGAAQAGPLALLTLLAAAMAAAGVALLRRRDLVPSG</sequence>
<feature type="transmembrane region" description="Helical" evidence="1">
    <location>
        <begin position="448"/>
        <end position="468"/>
    </location>
</feature>
<dbReference type="AlphaFoldDB" id="A0A366LQ08"/>
<dbReference type="OrthoDB" id="2014935at2"/>
<feature type="transmembrane region" description="Helical" evidence="1">
    <location>
        <begin position="184"/>
        <end position="204"/>
    </location>
</feature>
<feature type="transmembrane region" description="Helical" evidence="1">
    <location>
        <begin position="421"/>
        <end position="441"/>
    </location>
</feature>
<proteinExistence type="predicted"/>
<protein>
    <submittedName>
        <fullName evidence="2">ABC transporter permease</fullName>
    </submittedName>
</protein>
<feature type="transmembrane region" description="Helical" evidence="1">
    <location>
        <begin position="154"/>
        <end position="177"/>
    </location>
</feature>
<feature type="transmembrane region" description="Helical" evidence="1">
    <location>
        <begin position="75"/>
        <end position="97"/>
    </location>
</feature>
<feature type="transmembrane region" description="Helical" evidence="1">
    <location>
        <begin position="488"/>
        <end position="514"/>
    </location>
</feature>
<keyword evidence="1" id="KW-1133">Transmembrane helix</keyword>
<feature type="transmembrane region" description="Helical" evidence="1">
    <location>
        <begin position="21"/>
        <end position="41"/>
    </location>
</feature>
<comment type="caution">
    <text evidence="2">The sequence shown here is derived from an EMBL/GenBank/DDBJ whole genome shotgun (WGS) entry which is preliminary data.</text>
</comment>
<keyword evidence="1" id="KW-0472">Membrane</keyword>
<keyword evidence="1" id="KW-0812">Transmembrane</keyword>